<dbReference type="GO" id="GO:0005737">
    <property type="term" value="C:cytoplasm"/>
    <property type="evidence" value="ECO:0007669"/>
    <property type="project" value="TreeGrafter"/>
</dbReference>
<dbReference type="GO" id="GO:0003723">
    <property type="term" value="F:RNA binding"/>
    <property type="evidence" value="ECO:0007669"/>
    <property type="project" value="UniProtKB-UniRule"/>
</dbReference>
<dbReference type="PROSITE" id="PS50102">
    <property type="entry name" value="RRM"/>
    <property type="match status" value="1"/>
</dbReference>
<dbReference type="STRING" id="33528.ENSGAFP00000001908"/>
<dbReference type="InterPro" id="IPR000504">
    <property type="entry name" value="RRM_dom"/>
</dbReference>
<dbReference type="Gene3D" id="3.30.70.330">
    <property type="match status" value="1"/>
</dbReference>
<evidence type="ECO:0000256" key="4">
    <source>
        <dbReference type="SAM" id="MobiDB-lite"/>
    </source>
</evidence>
<dbReference type="SUPFAM" id="SSF100950">
    <property type="entry name" value="NagB/RpiA/CoA transferase-like"/>
    <property type="match status" value="1"/>
</dbReference>
<keyword evidence="7" id="KW-1185">Reference proteome</keyword>
<dbReference type="EMBL" id="NHOQ01002371">
    <property type="protein sequence ID" value="PWA17311.1"/>
    <property type="molecule type" value="Genomic_DNA"/>
</dbReference>
<feature type="region of interest" description="Disordered" evidence="4">
    <location>
        <begin position="559"/>
        <end position="664"/>
    </location>
</feature>
<evidence type="ECO:0000256" key="1">
    <source>
        <dbReference type="ARBA" id="ARBA00015518"/>
    </source>
</evidence>
<reference evidence="6 7" key="1">
    <citation type="journal article" date="2018" name="G3 (Bethesda)">
        <title>A High-Quality Reference Genome for the Invasive Mosquitofish Gambusia affinis Using a Chicago Library.</title>
        <authorList>
            <person name="Hoffberg S.L."/>
            <person name="Troendle N.J."/>
            <person name="Glenn T.C."/>
            <person name="Mahmud O."/>
            <person name="Louha S."/>
            <person name="Chalopin D."/>
            <person name="Bennetzen J.L."/>
            <person name="Mauricio R."/>
        </authorList>
    </citation>
    <scope>NUCLEOTIDE SEQUENCE [LARGE SCALE GENOMIC DNA]</scope>
    <source>
        <strain evidence="6">NE01/NJP1002.9</strain>
        <tissue evidence="6">Muscle</tissue>
    </source>
</reference>
<accession>A0A315VE61</accession>
<dbReference type="Proteomes" id="UP000250572">
    <property type="component" value="Unassembled WGS sequence"/>
</dbReference>
<dbReference type="InterPro" id="IPR012677">
    <property type="entry name" value="Nucleotide-bd_a/b_plait_sf"/>
</dbReference>
<dbReference type="InterPro" id="IPR002698">
    <property type="entry name" value="FTHF_cligase"/>
</dbReference>
<name>A0A315VE61_GAMAF</name>
<feature type="domain" description="RRM" evidence="5">
    <location>
        <begin position="667"/>
        <end position="740"/>
    </location>
</feature>
<dbReference type="PANTHER" id="PTHR13017">
    <property type="entry name" value="5-FORMYLTETRAHYDROFOLATE CYCLO-LIGASE-RELATED"/>
    <property type="match status" value="1"/>
</dbReference>
<feature type="region of interest" description="Disordered" evidence="4">
    <location>
        <begin position="736"/>
        <end position="779"/>
    </location>
</feature>
<dbReference type="CDD" id="cd12270">
    <property type="entry name" value="RRM_MTHFSD"/>
    <property type="match status" value="1"/>
</dbReference>
<dbReference type="AlphaFoldDB" id="A0A315VE61"/>
<evidence type="ECO:0000256" key="2">
    <source>
        <dbReference type="ARBA" id="ARBA00022884"/>
    </source>
</evidence>
<comment type="caution">
    <text evidence="6">The sequence shown here is derived from an EMBL/GenBank/DDBJ whole genome shotgun (WGS) entry which is preliminary data.</text>
</comment>
<sequence length="798" mass="87946">MSVSSVRSNRSKWTSRDDTLLRGSVDNNDKISMLSVRSKGIQVTKLLPPAPHLPHSTPSDQPVTISKHLGELLNNRSRLAVWPDRLASASPDGCWNSSLDKSPELDGFSSFWIASVNKPYVIFITTLSRDVEFLLQLWPPVPLCHQSHVKTTEQTGRSGNGDITANLSATCFGKRSIVRLGSERNPEQRGERKRKMGRAGLASCPDCKREWGSQGGQWTTGDGKLVGGTLGRTPLTWKIFQCKSVLKKQLISNTNNIMEPVIKINPEASKWDIRQRVWDYIEENNLANFPRPVHNRIPNFKASSDAANQACNRLAELQEFKSSQTVKVNPDRPQQQARFITLEGAFGACSKVAELQTFSQTAEVKVDPDKPLEGARFAVLQAQKTLLVPTPRLRSGLFNKITPPQGANKEQLRVCASSQGVKDFSVPFGLEAKVKVDLVVVGSVAVSEKGCRIGKGEGYADLEWAMMASMGAVNDSTLVVTVVHDCQVVDIPEELIGSHDLTVDYILTPTRVIKTECKLPKPQGIIWTKLDAEKLEKIPILKKLRALEEQAGKDVTLGTASHAAEPGLQTNQPKRQPRRRPRRNTQQDTEGETSQESRREKKGEADQKPRQQPARARKDSRGSGRGDEEGEAGKAVKGRSRRMAREQGPEEGRGEATTQRKLPQSVTTVYLGGIPAGLRVSELKTTLRERNAAPLRLTWQGAQHRAFLDYSDPQVAEQALEALQGLSLNGHSLQAELAKSQRGHKRSGQRQKPTAAAQSKASPPDAKSDTAKEADQSQCYLTNDRFHVSSVSSKARLL</sequence>
<dbReference type="InterPro" id="IPR034359">
    <property type="entry name" value="MTHFSD_RRM"/>
</dbReference>
<proteinExistence type="predicted"/>
<feature type="compositionally biased region" description="Basic and acidic residues" evidence="4">
    <location>
        <begin position="595"/>
        <end position="609"/>
    </location>
</feature>
<evidence type="ECO:0000259" key="5">
    <source>
        <dbReference type="PROSITE" id="PS50102"/>
    </source>
</evidence>
<gene>
    <name evidence="6" type="ORF">CCH79_00010472</name>
</gene>
<evidence type="ECO:0000313" key="7">
    <source>
        <dbReference type="Proteomes" id="UP000250572"/>
    </source>
</evidence>
<organism evidence="6 7">
    <name type="scientific">Gambusia affinis</name>
    <name type="common">Western mosquitofish</name>
    <name type="synonym">Heterandria affinis</name>
    <dbReference type="NCBI Taxonomy" id="33528"/>
    <lineage>
        <taxon>Eukaryota</taxon>
        <taxon>Metazoa</taxon>
        <taxon>Chordata</taxon>
        <taxon>Craniata</taxon>
        <taxon>Vertebrata</taxon>
        <taxon>Euteleostomi</taxon>
        <taxon>Actinopterygii</taxon>
        <taxon>Neopterygii</taxon>
        <taxon>Teleostei</taxon>
        <taxon>Neoteleostei</taxon>
        <taxon>Acanthomorphata</taxon>
        <taxon>Ovalentaria</taxon>
        <taxon>Atherinomorphae</taxon>
        <taxon>Cyprinodontiformes</taxon>
        <taxon>Poeciliidae</taxon>
        <taxon>Poeciliinae</taxon>
        <taxon>Gambusia</taxon>
    </lineage>
</organism>
<protein>
    <recommendedName>
        <fullName evidence="1">Methenyltetrahydrofolate synthase domain-containing protein</fullName>
    </recommendedName>
</protein>
<dbReference type="FunFam" id="3.40.50.10420:FF:000001">
    <property type="entry name" value="Methenyltetrahydrofolate synthase domain-containing protein"/>
    <property type="match status" value="1"/>
</dbReference>
<feature type="compositionally biased region" description="Polar residues" evidence="4">
    <location>
        <begin position="750"/>
        <end position="761"/>
    </location>
</feature>
<feature type="compositionally biased region" description="Basic and acidic residues" evidence="4">
    <location>
        <begin position="643"/>
        <end position="654"/>
    </location>
</feature>
<evidence type="ECO:0000313" key="6">
    <source>
        <dbReference type="EMBL" id="PWA17311.1"/>
    </source>
</evidence>
<dbReference type="InterPro" id="IPR035979">
    <property type="entry name" value="RBD_domain_sf"/>
</dbReference>
<keyword evidence="2 3" id="KW-0694">RNA-binding</keyword>
<feature type="compositionally biased region" description="Basic and acidic residues" evidence="4">
    <location>
        <begin position="616"/>
        <end position="634"/>
    </location>
</feature>
<dbReference type="InterPro" id="IPR037171">
    <property type="entry name" value="NagB/RpiA_transferase-like"/>
</dbReference>
<dbReference type="SUPFAM" id="SSF54928">
    <property type="entry name" value="RNA-binding domain, RBD"/>
    <property type="match status" value="1"/>
</dbReference>
<dbReference type="Pfam" id="PF01812">
    <property type="entry name" value="5-FTHF_cyc-lig"/>
    <property type="match status" value="1"/>
</dbReference>
<dbReference type="PANTHER" id="PTHR13017:SF0">
    <property type="entry name" value="METHENYLTETRAHYDROFOLATE SYNTHASE DOMAIN-CONTAINING PROTEIN"/>
    <property type="match status" value="1"/>
</dbReference>
<feature type="compositionally biased region" description="Basic and acidic residues" evidence="4">
    <location>
        <begin position="766"/>
        <end position="775"/>
    </location>
</feature>
<dbReference type="InterPro" id="IPR024185">
    <property type="entry name" value="FTHF_cligase-like_sf"/>
</dbReference>
<dbReference type="Gene3D" id="3.40.50.10420">
    <property type="entry name" value="NagB/RpiA/CoA transferase-like"/>
    <property type="match status" value="1"/>
</dbReference>
<evidence type="ECO:0000256" key="3">
    <source>
        <dbReference type="PROSITE-ProRule" id="PRU00176"/>
    </source>
</evidence>